<keyword evidence="3" id="KW-1185">Reference proteome</keyword>
<dbReference type="GO" id="GO:0004741">
    <property type="term" value="F:[pyruvate dehydrogenase (acetyl-transferring)]-phosphatase activity"/>
    <property type="evidence" value="ECO:0007669"/>
    <property type="project" value="TreeGrafter"/>
</dbReference>
<dbReference type="PANTHER" id="PTHR13832:SF792">
    <property type="entry name" value="GM14286P"/>
    <property type="match status" value="1"/>
</dbReference>
<dbReference type="GO" id="GO:0005739">
    <property type="term" value="C:mitochondrion"/>
    <property type="evidence" value="ECO:0007669"/>
    <property type="project" value="TreeGrafter"/>
</dbReference>
<dbReference type="InterPro" id="IPR001932">
    <property type="entry name" value="PPM-type_phosphatase-like_dom"/>
</dbReference>
<dbReference type="PROSITE" id="PS51746">
    <property type="entry name" value="PPM_2"/>
    <property type="match status" value="1"/>
</dbReference>
<dbReference type="InterPro" id="IPR015655">
    <property type="entry name" value="PP2C"/>
</dbReference>
<accession>A0A0L0TEC0</accession>
<gene>
    <name evidence="2" type="ORF">AMAG_17251</name>
</gene>
<dbReference type="VEuPathDB" id="FungiDB:AMAG_17251"/>
<reference evidence="3" key="2">
    <citation type="submission" date="2009-11" db="EMBL/GenBank/DDBJ databases">
        <title>The Genome Sequence of Allomyces macrogynus strain ATCC 38327.</title>
        <authorList>
            <consortium name="The Broad Institute Genome Sequencing Platform"/>
            <person name="Russ C."/>
            <person name="Cuomo C."/>
            <person name="Shea T."/>
            <person name="Young S.K."/>
            <person name="Zeng Q."/>
            <person name="Koehrsen M."/>
            <person name="Haas B."/>
            <person name="Borodovsky M."/>
            <person name="Guigo R."/>
            <person name="Alvarado L."/>
            <person name="Berlin A."/>
            <person name="Borenstein D."/>
            <person name="Chen Z."/>
            <person name="Engels R."/>
            <person name="Freedman E."/>
            <person name="Gellesch M."/>
            <person name="Goldberg J."/>
            <person name="Griggs A."/>
            <person name="Gujja S."/>
            <person name="Heiman D."/>
            <person name="Hepburn T."/>
            <person name="Howarth C."/>
            <person name="Jen D."/>
            <person name="Larson L."/>
            <person name="Lewis B."/>
            <person name="Mehta T."/>
            <person name="Park D."/>
            <person name="Pearson M."/>
            <person name="Roberts A."/>
            <person name="Saif S."/>
            <person name="Shenoy N."/>
            <person name="Sisk P."/>
            <person name="Stolte C."/>
            <person name="Sykes S."/>
            <person name="Walk T."/>
            <person name="White J."/>
            <person name="Yandava C."/>
            <person name="Burger G."/>
            <person name="Gray M.W."/>
            <person name="Holland P.W.H."/>
            <person name="King N."/>
            <person name="Lang F.B.F."/>
            <person name="Roger A.J."/>
            <person name="Ruiz-Trillo I."/>
            <person name="Lander E."/>
            <person name="Nusbaum C."/>
        </authorList>
    </citation>
    <scope>NUCLEOTIDE SEQUENCE [LARGE SCALE GENOMIC DNA]</scope>
    <source>
        <strain evidence="3">ATCC 38327</strain>
    </source>
</reference>
<dbReference type="AlphaFoldDB" id="A0A0L0TEC0"/>
<dbReference type="OMA" id="DHNAWNP"/>
<dbReference type="SMART" id="SM00332">
    <property type="entry name" value="PP2Cc"/>
    <property type="match status" value="1"/>
</dbReference>
<dbReference type="eggNOG" id="KOG0700">
    <property type="taxonomic scope" value="Eukaryota"/>
</dbReference>
<dbReference type="PANTHER" id="PTHR13832">
    <property type="entry name" value="PROTEIN PHOSPHATASE 2C"/>
    <property type="match status" value="1"/>
</dbReference>
<reference evidence="2 3" key="1">
    <citation type="submission" date="2009-11" db="EMBL/GenBank/DDBJ databases">
        <title>Annotation of Allomyces macrogynus ATCC 38327.</title>
        <authorList>
            <consortium name="The Broad Institute Genome Sequencing Platform"/>
            <person name="Russ C."/>
            <person name="Cuomo C."/>
            <person name="Burger G."/>
            <person name="Gray M.W."/>
            <person name="Holland P.W.H."/>
            <person name="King N."/>
            <person name="Lang F.B.F."/>
            <person name="Roger A.J."/>
            <person name="Ruiz-Trillo I."/>
            <person name="Young S.K."/>
            <person name="Zeng Q."/>
            <person name="Gargeya S."/>
            <person name="Fitzgerald M."/>
            <person name="Haas B."/>
            <person name="Abouelleil A."/>
            <person name="Alvarado L."/>
            <person name="Arachchi H.M."/>
            <person name="Berlin A."/>
            <person name="Chapman S.B."/>
            <person name="Gearin G."/>
            <person name="Goldberg J."/>
            <person name="Griggs A."/>
            <person name="Gujja S."/>
            <person name="Hansen M."/>
            <person name="Heiman D."/>
            <person name="Howarth C."/>
            <person name="Larimer J."/>
            <person name="Lui A."/>
            <person name="MacDonald P.J.P."/>
            <person name="McCowen C."/>
            <person name="Montmayeur A."/>
            <person name="Murphy C."/>
            <person name="Neiman D."/>
            <person name="Pearson M."/>
            <person name="Priest M."/>
            <person name="Roberts A."/>
            <person name="Saif S."/>
            <person name="Shea T."/>
            <person name="Sisk P."/>
            <person name="Stolte C."/>
            <person name="Sykes S."/>
            <person name="Wortman J."/>
            <person name="Nusbaum C."/>
            <person name="Birren B."/>
        </authorList>
    </citation>
    <scope>NUCLEOTIDE SEQUENCE [LARGE SCALE GENOMIC DNA]</scope>
    <source>
        <strain evidence="2 3">ATCC 38327</strain>
    </source>
</reference>
<feature type="domain" description="PPM-type phosphatase" evidence="1">
    <location>
        <begin position="110"/>
        <end position="441"/>
    </location>
</feature>
<dbReference type="Pfam" id="PF00481">
    <property type="entry name" value="PP2C"/>
    <property type="match status" value="1"/>
</dbReference>
<evidence type="ECO:0000259" key="1">
    <source>
        <dbReference type="PROSITE" id="PS51746"/>
    </source>
</evidence>
<dbReference type="EMBL" id="GG745388">
    <property type="protein sequence ID" value="KNE73097.1"/>
    <property type="molecule type" value="Genomic_DNA"/>
</dbReference>
<name>A0A0L0TEC0_ALLM3</name>
<evidence type="ECO:0000313" key="3">
    <source>
        <dbReference type="Proteomes" id="UP000054350"/>
    </source>
</evidence>
<dbReference type="CDD" id="cd00143">
    <property type="entry name" value="PP2Cc"/>
    <property type="match status" value="1"/>
</dbReference>
<dbReference type="OrthoDB" id="420076at2759"/>
<organism evidence="2 3">
    <name type="scientific">Allomyces macrogynus (strain ATCC 38327)</name>
    <name type="common">Allomyces javanicus var. macrogynus</name>
    <dbReference type="NCBI Taxonomy" id="578462"/>
    <lineage>
        <taxon>Eukaryota</taxon>
        <taxon>Fungi</taxon>
        <taxon>Fungi incertae sedis</taxon>
        <taxon>Blastocladiomycota</taxon>
        <taxon>Blastocladiomycetes</taxon>
        <taxon>Blastocladiales</taxon>
        <taxon>Blastocladiaceae</taxon>
        <taxon>Allomyces</taxon>
    </lineage>
</organism>
<dbReference type="InterPro" id="IPR036457">
    <property type="entry name" value="PPM-type-like_dom_sf"/>
</dbReference>
<protein>
    <recommendedName>
        <fullName evidence="1">PPM-type phosphatase domain-containing protein</fullName>
    </recommendedName>
</protein>
<dbReference type="SUPFAM" id="SSF81606">
    <property type="entry name" value="PP2C-like"/>
    <property type="match status" value="1"/>
</dbReference>
<evidence type="ECO:0000313" key="2">
    <source>
        <dbReference type="EMBL" id="KNE73097.1"/>
    </source>
</evidence>
<dbReference type="STRING" id="578462.A0A0L0TEC0"/>
<sequence length="484" mass="52858">MFRRLATSSARLPPFAAASAPRPFISIYARMARTVAPRRGYSVGVAGAAAVSRLGKLVLAGALASGAAWAYNVYEGHETTAVSTVGKPLEEMTPAERYVHDRLTANQAVYQGVGTVKECHAAFVASNDPLEDRHSMATVGDKMIINVFDGHAGWQCSDLLSKIFHNYIARHLVTESNNAQLALTKAFDEYDADLMVSPDKVRQMANQIPLETAHAILMPAMAGAVLVSAVVDGDKVHVAHSGDCRAVVGRLNNGHWQAFELTHDHDAENPSEVQRMKSEHPGEENSVIMRGRVLGGLQPFRSMGDARYKWPHAKQEWIGRVFASSPYPYKAMPRNYKTPPYVTAHPETTTFPITDSDYFMVLATDGLWERVSSAQVVDMVGEYVQQQEKGTWAHQDVNAATHVIRNAFGARDVDTVASLLKIPSPLSRRYRDDITVLVVFFKHRKVGPQFQGKAEVEGADMGSSKIVVTPEGIRAGPGGPAAKL</sequence>
<proteinExistence type="predicted"/>
<dbReference type="Gene3D" id="3.60.40.10">
    <property type="entry name" value="PPM-type phosphatase domain"/>
    <property type="match status" value="1"/>
</dbReference>
<dbReference type="Proteomes" id="UP000054350">
    <property type="component" value="Unassembled WGS sequence"/>
</dbReference>